<dbReference type="InterPro" id="IPR018094">
    <property type="entry name" value="Thymidylate_kinase"/>
</dbReference>
<feature type="binding site" evidence="11">
    <location>
        <begin position="11"/>
        <end position="18"/>
    </location>
    <ligand>
        <name>ATP</name>
        <dbReference type="ChEBI" id="CHEBI:30616"/>
    </ligand>
</feature>
<gene>
    <name evidence="11" type="primary">tmk</name>
    <name evidence="13" type="ORF">A2Y68_00865</name>
</gene>
<evidence type="ECO:0000256" key="10">
    <source>
        <dbReference type="ARBA" id="ARBA00057735"/>
    </source>
</evidence>
<organism evidence="13 14">
    <name type="scientific">Candidatus Woesebacteria bacterium RBG_13_46_13</name>
    <dbReference type="NCBI Taxonomy" id="1802479"/>
    <lineage>
        <taxon>Bacteria</taxon>
        <taxon>Candidatus Woeseibacteriota</taxon>
    </lineage>
</organism>
<dbReference type="PROSITE" id="PS01331">
    <property type="entry name" value="THYMIDYLATE_KINASE"/>
    <property type="match status" value="1"/>
</dbReference>
<dbReference type="Proteomes" id="UP000176778">
    <property type="component" value="Unassembled WGS sequence"/>
</dbReference>
<evidence type="ECO:0000256" key="8">
    <source>
        <dbReference type="ARBA" id="ARBA00022840"/>
    </source>
</evidence>
<keyword evidence="6 11" id="KW-0547">Nucleotide-binding</keyword>
<protein>
    <recommendedName>
        <fullName evidence="3 11">Thymidylate kinase</fullName>
        <ecNumber evidence="2 11">2.7.4.9</ecNumber>
    </recommendedName>
    <alternativeName>
        <fullName evidence="11">dTMP kinase</fullName>
    </alternativeName>
</protein>
<evidence type="ECO:0000256" key="7">
    <source>
        <dbReference type="ARBA" id="ARBA00022777"/>
    </source>
</evidence>
<evidence type="ECO:0000256" key="11">
    <source>
        <dbReference type="HAMAP-Rule" id="MF_00165"/>
    </source>
</evidence>
<evidence type="ECO:0000256" key="4">
    <source>
        <dbReference type="ARBA" id="ARBA00022679"/>
    </source>
</evidence>
<evidence type="ECO:0000256" key="3">
    <source>
        <dbReference type="ARBA" id="ARBA00017144"/>
    </source>
</evidence>
<evidence type="ECO:0000313" key="14">
    <source>
        <dbReference type="Proteomes" id="UP000176778"/>
    </source>
</evidence>
<dbReference type="FunFam" id="3.40.50.300:FF:000225">
    <property type="entry name" value="Thymidylate kinase"/>
    <property type="match status" value="1"/>
</dbReference>
<dbReference type="PANTHER" id="PTHR10344:SF4">
    <property type="entry name" value="UMP-CMP KINASE 2, MITOCHONDRIAL"/>
    <property type="match status" value="1"/>
</dbReference>
<dbReference type="Gene3D" id="3.40.50.300">
    <property type="entry name" value="P-loop containing nucleotide triphosphate hydrolases"/>
    <property type="match status" value="1"/>
</dbReference>
<dbReference type="CDD" id="cd01672">
    <property type="entry name" value="TMPK"/>
    <property type="match status" value="1"/>
</dbReference>
<dbReference type="EMBL" id="MGFR01000002">
    <property type="protein sequence ID" value="OGM09961.1"/>
    <property type="molecule type" value="Genomic_DNA"/>
</dbReference>
<evidence type="ECO:0000256" key="2">
    <source>
        <dbReference type="ARBA" id="ARBA00012980"/>
    </source>
</evidence>
<dbReference type="EC" id="2.7.4.9" evidence="2 11"/>
<dbReference type="GO" id="GO:0006233">
    <property type="term" value="P:dTDP biosynthetic process"/>
    <property type="evidence" value="ECO:0007669"/>
    <property type="project" value="InterPro"/>
</dbReference>
<keyword evidence="7 11" id="KW-0418">Kinase</keyword>
<keyword evidence="8 11" id="KW-0067">ATP-binding</keyword>
<proteinExistence type="inferred from homology"/>
<dbReference type="GO" id="GO:0006227">
    <property type="term" value="P:dUDP biosynthetic process"/>
    <property type="evidence" value="ECO:0007669"/>
    <property type="project" value="TreeGrafter"/>
</dbReference>
<evidence type="ECO:0000256" key="5">
    <source>
        <dbReference type="ARBA" id="ARBA00022727"/>
    </source>
</evidence>
<dbReference type="STRING" id="1802479.A2Y68_00865"/>
<evidence type="ECO:0000256" key="1">
    <source>
        <dbReference type="ARBA" id="ARBA00009776"/>
    </source>
</evidence>
<evidence type="ECO:0000259" key="12">
    <source>
        <dbReference type="Pfam" id="PF02223"/>
    </source>
</evidence>
<comment type="similarity">
    <text evidence="1 11">Belongs to the thymidylate kinase family.</text>
</comment>
<dbReference type="PANTHER" id="PTHR10344">
    <property type="entry name" value="THYMIDYLATE KINASE"/>
    <property type="match status" value="1"/>
</dbReference>
<dbReference type="InterPro" id="IPR039430">
    <property type="entry name" value="Thymidylate_kin-like_dom"/>
</dbReference>
<comment type="catalytic activity">
    <reaction evidence="9 11">
        <text>dTMP + ATP = dTDP + ADP</text>
        <dbReference type="Rhea" id="RHEA:13517"/>
        <dbReference type="ChEBI" id="CHEBI:30616"/>
        <dbReference type="ChEBI" id="CHEBI:58369"/>
        <dbReference type="ChEBI" id="CHEBI:63528"/>
        <dbReference type="ChEBI" id="CHEBI:456216"/>
        <dbReference type="EC" id="2.7.4.9"/>
    </reaction>
</comment>
<comment type="function">
    <text evidence="10 11">Phosphorylation of dTMP to form dTDP in both de novo and salvage pathways of dTTP synthesis.</text>
</comment>
<dbReference type="InterPro" id="IPR027417">
    <property type="entry name" value="P-loop_NTPase"/>
</dbReference>
<accession>A0A1F7X4Q3</accession>
<evidence type="ECO:0000256" key="6">
    <source>
        <dbReference type="ARBA" id="ARBA00022741"/>
    </source>
</evidence>
<dbReference type="GO" id="GO:0004798">
    <property type="term" value="F:dTMP kinase activity"/>
    <property type="evidence" value="ECO:0007669"/>
    <property type="project" value="UniProtKB-UniRule"/>
</dbReference>
<dbReference type="GO" id="GO:0006235">
    <property type="term" value="P:dTTP biosynthetic process"/>
    <property type="evidence" value="ECO:0007669"/>
    <property type="project" value="UniProtKB-UniRule"/>
</dbReference>
<keyword evidence="4 11" id="KW-0808">Transferase</keyword>
<reference evidence="13 14" key="1">
    <citation type="journal article" date="2016" name="Nat. Commun.">
        <title>Thousands of microbial genomes shed light on interconnected biogeochemical processes in an aquifer system.</title>
        <authorList>
            <person name="Anantharaman K."/>
            <person name="Brown C.T."/>
            <person name="Hug L.A."/>
            <person name="Sharon I."/>
            <person name="Castelle C.J."/>
            <person name="Probst A.J."/>
            <person name="Thomas B.C."/>
            <person name="Singh A."/>
            <person name="Wilkins M.J."/>
            <person name="Karaoz U."/>
            <person name="Brodie E.L."/>
            <person name="Williams K.H."/>
            <person name="Hubbard S.S."/>
            <person name="Banfield J.F."/>
        </authorList>
    </citation>
    <scope>NUCLEOTIDE SEQUENCE [LARGE SCALE GENOMIC DNA]</scope>
</reference>
<dbReference type="AlphaFoldDB" id="A0A1F7X4Q3"/>
<evidence type="ECO:0000256" key="9">
    <source>
        <dbReference type="ARBA" id="ARBA00048743"/>
    </source>
</evidence>
<name>A0A1F7X4Q3_9BACT</name>
<comment type="caution">
    <text evidence="13">The sequence shown here is derived from an EMBL/GenBank/DDBJ whole genome shotgun (WGS) entry which is preliminary data.</text>
</comment>
<dbReference type="GO" id="GO:0005829">
    <property type="term" value="C:cytosol"/>
    <property type="evidence" value="ECO:0007669"/>
    <property type="project" value="TreeGrafter"/>
</dbReference>
<evidence type="ECO:0000313" key="13">
    <source>
        <dbReference type="EMBL" id="OGM09961.1"/>
    </source>
</evidence>
<sequence length="226" mass="25437">MRSGYFITLEGGEGSGKSSVGEVLYLYLQKLGLPVRFLREPGGTEVGEKIRDILKDKSLSSMSIKTELLLFEAARAQIVEEIIRPGLVEGKIMILDRYGDSSVAYQGFARDLGTAWVKGLNHWTTDNLQPDLTLLFDIDPEIALTRKKQRENDRLDSLELEFHRKVRIGYLDLSRAETSEGRRRWCIVDASQPLEEVTGVTLSVVREKLIVAGFIEAPNIRKEARG</sequence>
<dbReference type="GO" id="GO:0005524">
    <property type="term" value="F:ATP binding"/>
    <property type="evidence" value="ECO:0007669"/>
    <property type="project" value="UniProtKB-UniRule"/>
</dbReference>
<dbReference type="InterPro" id="IPR018095">
    <property type="entry name" value="Thymidylate_kin_CS"/>
</dbReference>
<dbReference type="HAMAP" id="MF_00165">
    <property type="entry name" value="Thymidylate_kinase"/>
    <property type="match status" value="1"/>
</dbReference>
<dbReference type="SUPFAM" id="SSF52540">
    <property type="entry name" value="P-loop containing nucleoside triphosphate hydrolases"/>
    <property type="match status" value="1"/>
</dbReference>
<feature type="domain" description="Thymidylate kinase-like" evidence="12">
    <location>
        <begin position="9"/>
        <end position="197"/>
    </location>
</feature>
<keyword evidence="5 11" id="KW-0545">Nucleotide biosynthesis</keyword>
<dbReference type="NCBIfam" id="TIGR00041">
    <property type="entry name" value="DTMP_kinase"/>
    <property type="match status" value="1"/>
</dbReference>
<dbReference type="Pfam" id="PF02223">
    <property type="entry name" value="Thymidylate_kin"/>
    <property type="match status" value="1"/>
</dbReference>